<dbReference type="RefSeq" id="WP_068260127.1">
    <property type="nucleotide sequence ID" value="NZ_LWSK01000014.1"/>
</dbReference>
<sequence length="412" mass="44939" precursor="true">MDLSNIVYRCQRIVVVFLLSSVFLTSSSSAQGLSVDLTTNTGATQTGTLAAVTETGIEIDQSGEAVSIDNTELMSMEFKSVEKRSSPSTRVLLVNGSQLVVDEVQIDRNQITIEPRRQASLQLPLSQVKAIRFRRPSAVTDPVWLGMLETPSRGDRMVIRRSNDRLDPTDGIINGIADSKVDFDLDGDAISAPIDRLEGLIFGGTDPTQGSSGVVISDAYGSTWAADALLPVRLDQPAADQGMRFQLPGNVFHTIPIDLVRSVRWSSGLVMLAEAKPAELNVQTEFAIDWKDDASKKWFGPLAVKANKASAAQPNQDLMLCGGSEVEYRVEEGFRLLSGSVRRASEIKNASSVTVRIKLDDKLVWENDLPNADSLGFELELGEARRIKIEIDSGDDGDLGAMVRMVRPRFVK</sequence>
<evidence type="ECO:0008006" key="4">
    <source>
        <dbReference type="Google" id="ProtNLM"/>
    </source>
</evidence>
<dbReference type="Proteomes" id="UP000322699">
    <property type="component" value="Unassembled WGS sequence"/>
</dbReference>
<protein>
    <recommendedName>
        <fullName evidence="4">NPCBM/NEW2 domain protein</fullName>
    </recommendedName>
</protein>
<dbReference type="InterPro" id="IPR038637">
    <property type="entry name" value="NPCBM_sf"/>
</dbReference>
<keyword evidence="3" id="KW-1185">Reference proteome</keyword>
<evidence type="ECO:0000256" key="1">
    <source>
        <dbReference type="SAM" id="SignalP"/>
    </source>
</evidence>
<dbReference type="SUPFAM" id="SSF49785">
    <property type="entry name" value="Galactose-binding domain-like"/>
    <property type="match status" value="1"/>
</dbReference>
<comment type="caution">
    <text evidence="2">The sequence shown here is derived from an EMBL/GenBank/DDBJ whole genome shotgun (WGS) entry which is preliminary data.</text>
</comment>
<feature type="signal peptide" evidence="1">
    <location>
        <begin position="1"/>
        <end position="30"/>
    </location>
</feature>
<name>A0A5B1CEQ8_9BACT</name>
<proteinExistence type="predicted"/>
<evidence type="ECO:0000313" key="3">
    <source>
        <dbReference type="Proteomes" id="UP000322699"/>
    </source>
</evidence>
<evidence type="ECO:0000313" key="2">
    <source>
        <dbReference type="EMBL" id="KAA1257943.1"/>
    </source>
</evidence>
<accession>A0A5B1CEQ8</accession>
<dbReference type="EMBL" id="VRLW01000001">
    <property type="protein sequence ID" value="KAA1257943.1"/>
    <property type="molecule type" value="Genomic_DNA"/>
</dbReference>
<organism evidence="2 3">
    <name type="scientific">Rubripirellula obstinata</name>
    <dbReference type="NCBI Taxonomy" id="406547"/>
    <lineage>
        <taxon>Bacteria</taxon>
        <taxon>Pseudomonadati</taxon>
        <taxon>Planctomycetota</taxon>
        <taxon>Planctomycetia</taxon>
        <taxon>Pirellulales</taxon>
        <taxon>Pirellulaceae</taxon>
        <taxon>Rubripirellula</taxon>
    </lineage>
</organism>
<keyword evidence="1" id="KW-0732">Signal</keyword>
<feature type="chain" id="PRO_5022999002" description="NPCBM/NEW2 domain protein" evidence="1">
    <location>
        <begin position="31"/>
        <end position="412"/>
    </location>
</feature>
<reference evidence="2 3" key="1">
    <citation type="submission" date="2019-08" db="EMBL/GenBank/DDBJ databases">
        <title>Deep-cultivation of Planctomycetes and their phenomic and genomic characterization uncovers novel biology.</title>
        <authorList>
            <person name="Wiegand S."/>
            <person name="Jogler M."/>
            <person name="Boedeker C."/>
            <person name="Pinto D."/>
            <person name="Vollmers J."/>
            <person name="Rivas-Marin E."/>
            <person name="Kohn T."/>
            <person name="Peeters S.H."/>
            <person name="Heuer A."/>
            <person name="Rast P."/>
            <person name="Oberbeckmann S."/>
            <person name="Bunk B."/>
            <person name="Jeske O."/>
            <person name="Meyerdierks A."/>
            <person name="Storesund J.E."/>
            <person name="Kallscheuer N."/>
            <person name="Luecker S."/>
            <person name="Lage O.M."/>
            <person name="Pohl T."/>
            <person name="Merkel B.J."/>
            <person name="Hornburger P."/>
            <person name="Mueller R.-W."/>
            <person name="Bruemmer F."/>
            <person name="Labrenz M."/>
            <person name="Spormann A.M."/>
            <person name="Op Den Camp H."/>
            <person name="Overmann J."/>
            <person name="Amann R."/>
            <person name="Jetten M.S.M."/>
            <person name="Mascher T."/>
            <person name="Medema M.H."/>
            <person name="Devos D.P."/>
            <person name="Kaster A.-K."/>
            <person name="Ovreas L."/>
            <person name="Rohde M."/>
            <person name="Galperin M.Y."/>
            <person name="Jogler C."/>
        </authorList>
    </citation>
    <scope>NUCLEOTIDE SEQUENCE [LARGE SCALE GENOMIC DNA]</scope>
    <source>
        <strain evidence="2 3">LF1</strain>
    </source>
</reference>
<dbReference type="Gene3D" id="2.60.120.1060">
    <property type="entry name" value="NPCBM/NEW2 domain"/>
    <property type="match status" value="1"/>
</dbReference>
<dbReference type="AlphaFoldDB" id="A0A5B1CEQ8"/>
<gene>
    <name evidence="2" type="ORF">LF1_04340</name>
</gene>
<dbReference type="InterPro" id="IPR008979">
    <property type="entry name" value="Galactose-bd-like_sf"/>
</dbReference>
<dbReference type="OrthoDB" id="262784at2"/>